<reference evidence="4" key="1">
    <citation type="journal article" date="2021" name="Proc. Natl. Acad. Sci. U.S.A.">
        <title>A Catalog of Tens of Thousands of Viruses from Human Metagenomes Reveals Hidden Associations with Chronic Diseases.</title>
        <authorList>
            <person name="Tisza M.J."/>
            <person name="Buck C.B."/>
        </authorList>
    </citation>
    <scope>NUCLEOTIDE SEQUENCE</scope>
    <source>
        <strain evidence="4">CtLOE2</strain>
    </source>
</reference>
<organism evidence="4">
    <name type="scientific">Siphoviridae sp. ctLOE2</name>
    <dbReference type="NCBI Taxonomy" id="2825454"/>
    <lineage>
        <taxon>Viruses</taxon>
        <taxon>Duplodnaviria</taxon>
        <taxon>Heunggongvirae</taxon>
        <taxon>Uroviricota</taxon>
        <taxon>Caudoviricetes</taxon>
    </lineage>
</organism>
<feature type="transmembrane region" description="Helical" evidence="2">
    <location>
        <begin position="1204"/>
        <end position="1224"/>
    </location>
</feature>
<feature type="transmembrane region" description="Helical" evidence="2">
    <location>
        <begin position="878"/>
        <end position="897"/>
    </location>
</feature>
<feature type="transmembrane region" description="Helical" evidence="2">
    <location>
        <begin position="848"/>
        <end position="866"/>
    </location>
</feature>
<keyword evidence="1" id="KW-1245">Viral tail assembly</keyword>
<dbReference type="GO" id="GO:0098003">
    <property type="term" value="P:viral tail assembly"/>
    <property type="evidence" value="ECO:0007669"/>
    <property type="project" value="UniProtKB-KW"/>
</dbReference>
<feature type="transmembrane region" description="Helical" evidence="2">
    <location>
        <begin position="1057"/>
        <end position="1075"/>
    </location>
</feature>
<evidence type="ECO:0000313" key="4">
    <source>
        <dbReference type="EMBL" id="DAE05461.1"/>
    </source>
</evidence>
<feature type="transmembrane region" description="Helical" evidence="2">
    <location>
        <begin position="1172"/>
        <end position="1192"/>
    </location>
</feature>
<feature type="transmembrane region" description="Helical" evidence="2">
    <location>
        <begin position="1114"/>
        <end position="1138"/>
    </location>
</feature>
<evidence type="ECO:0000256" key="1">
    <source>
        <dbReference type="ARBA" id="ARBA00022465"/>
    </source>
</evidence>
<dbReference type="InterPro" id="IPR011989">
    <property type="entry name" value="ARM-like"/>
</dbReference>
<feature type="transmembrane region" description="Helical" evidence="2">
    <location>
        <begin position="1379"/>
        <end position="1399"/>
    </location>
</feature>
<dbReference type="Pfam" id="PF20155">
    <property type="entry name" value="TMP_3"/>
    <property type="match status" value="1"/>
</dbReference>
<feature type="transmembrane region" description="Helical" evidence="2">
    <location>
        <begin position="1145"/>
        <end position="1166"/>
    </location>
</feature>
<accession>A0A8S5PFR4</accession>
<evidence type="ECO:0000256" key="2">
    <source>
        <dbReference type="SAM" id="Phobius"/>
    </source>
</evidence>
<feature type="transmembrane region" description="Helical" evidence="2">
    <location>
        <begin position="1320"/>
        <end position="1344"/>
    </location>
</feature>
<feature type="transmembrane region" description="Helical" evidence="2">
    <location>
        <begin position="1027"/>
        <end position="1045"/>
    </location>
</feature>
<keyword evidence="2" id="KW-0812">Transmembrane</keyword>
<feature type="transmembrane region" description="Helical" evidence="2">
    <location>
        <begin position="1436"/>
        <end position="1461"/>
    </location>
</feature>
<protein>
    <submittedName>
        <fullName evidence="4">Tail tape measure</fullName>
    </submittedName>
</protein>
<dbReference type="InterPro" id="IPR013491">
    <property type="entry name" value="Tape_meas_N"/>
</dbReference>
<keyword evidence="1" id="KW-1188">Viral release from host cell</keyword>
<feature type="domain" description="Tape measure protein N-terminal" evidence="3">
    <location>
        <begin position="228"/>
        <end position="392"/>
    </location>
</feature>
<feature type="transmembrane region" description="Helical" evidence="2">
    <location>
        <begin position="1230"/>
        <end position="1249"/>
    </location>
</feature>
<proteinExistence type="predicted"/>
<sequence length="2408" mass="249487">MAGYVDEKIAKVTLDNKGFTKNAQDTMSALDKLKAAFAKVSGKGAADNVAKDMAKMNQAISSSTEKSNGLLSRLRNIFKRNTDNMDTSGAGRSIDQMNTDVASKTSKTGSILARLKSIFRKTDDGNSFSRTSGEFDKLNAKAGGINLNPLTSAFSYASASVQNSLSVMDIAMGNVLGNMMQRAIQFGSQFFRGPMDGLNEYKDKLGSIQTIMTNTEWEIPDQTMRMRKTSKTLEDLNQYADKTVYSFADMTRNIGTFTAAGVGLEDSATAIKGISNLAAASGSNTQQASMAMYQLSQALASGRVGLQDWNSVVNAGMGGKLFQDRLTAMAEKMGQARDTTKSFRDSLKDGWLTSEVLIATLKEMSIDEQMLKAATEVKSFGQLVDTVQEAIGSGWAQSWEYLLGGFEEAKSMWTNIGNIVNPFLQDDQGTYFDTVLEMERSLGNYRNAMLKTWKDMGGQQALFDGITNSIKFVINSLSSLREGFREVIGTYQESAAVLTQLTFKFRDFTKSLAENVYIQGTLKSIGRAFGTAFEFVGTVLGKVASGISSVSGSGNGLILTFKQIADGITQFLNGLLQSNNVMTGFVNIGKTIGNVFGILTSIFKIAVTIIGQFFSAFTGGDGSGFKDFTGTLADITGKIREFTEKLEQSIKSVGIFKSMGAVIKGVFDLIGSAFSAITGKFKEFKIPEFNAEGGFFDKLKTYVSDGASGVMNALGNTFGKIGEFLGKVYGELKGFVKGIGEFLKDIHAADLATAIVSLFAIDKYIKGTSLKEGLVDKIFGNIKEVLGKFTDDAKSFKDSFIEIFDGFGKSLNAFTNMVNVTSLLLIAAAVGILTLSIKELSKMDMPSLSRGLIGVGGAFLILMSGMKKMSAIAAGMPKGGATTMLALAFSMKILASAMKKIAELDTEQVGNALLGLFGAMKIMVMGMKGMARAGQAQTSIFQMIGMALALRILASAMNALKDFSWEEMIRSALAVGGLMMAMSMSMKLMKGVKVPISTIFSMITMALMMKVLVSAMADVTRLDPARLVDGFTGVIGLVGALVLASRMMSGVKIKMSAMFGMIAFVIAIKGLVSSVKDIAEINPERAIPAMTGVGALLAVLAGATRVLSGVKVNMTAIFSLIAFSGSVFILTQSILPLAKLPLDSLGIAMTAVAAMIAGLIAASYALQGAKPSITAVFSMITFSGGIFLMTLAIKKIADMDPMGLVQGFAGITALLGILIGASHMLKRVKLNPTALITLVALVTTLFVVMQGLQQLANLKPANLLAATAAVAGVLLSVAAASAIISKTSGTVQQAVATAGILGSFANLLRAIGETLEKVAALGWQGVLVAMGAITAVMGMLIIVLKKTSNIDGDVGELVALSAVLYAAGESLSKVAAQPWQGILAATVAMVAVMASLGIAMKAISALPASAAGKLALLAASLVLLAVPIYMLSTLNLVAVGVGLLALAGNLAILLGAAALAGPLSGGLAALSGALLSFGVSSVLAASSILIAGLGFLAFATALATLAKVAPGAFKGIVEGLDVAMQTLAARGPSMVVAGVQIVRNFLHGLAELLPDIVKAGVELITNFLNGMAEAMPQLFSAAVRLLTEFAKSVMENADILVQTGIEIAIKLTESIANSLTKTKDKLVPALEKLFKIILDICLALLEKLVGPLLEGIVKVLQPVVDFIINILKGLSDILAPILEPIAATLIALFEGLASIIRSVADVLVQLFQSITSIVQSIADVIIQIVQTIESVFTTIGNTIQSFFNTLQTLFMSIASIVQSVIDGIVGAINGFANVIRGIGDAISSIFQGIGQAIQSVLQGIGSIIESVGSAIKSVFEGVGNAAKAFGEGVKAALQGVAEVFRGIGDGIKSAFEGVASIIDAVGNAAKNAGQGFKLFAQGVSIIAKDGIAGAAGITAVAAAVTGLGSASYAGNLVGFTKDLGSLKGVISGLAGSAGGIMAMSTGFIMMNAALAGLAGTVPTVSSAFQNLQTPITTLAPAIPSLAAAFSMLAPSIMMSASGIMPVVAGFTQLGAIVPSLAAALQTVPAAFQQAAQGAMMFGQSLGQGIMASAPMVIMAVQQLAVQAVMAAQMAFQQGQQIGVQFGQQIATGLMSQSGSITSAAQSSANMSINSVRGTFSQGGAIGQQFGSSIASGISGSSGSITGSSSSVANSSVNSIRGVFNQGTSLGSHFGGSVASGISSQSGSAHGAGSSLAHSAYNGASSVSLSSAGSYAGYGFANGLAASAGSIYATASAIASNVAATIRRALDIHSPSRVTKALGKFTGQGFEIGLKDTGSAIFRTAKGLANQAIEALNVDDSLSGLLMDNIDMTIQPTVKPVFDGSLLKDMNNLSGKMNGNLTLPSSYTDRFNQNGNTTITNSDTYTVNVNVENRGNQPINPKELARQVQDELKNMRDAALRSRGEEIAW</sequence>
<dbReference type="EMBL" id="BK015411">
    <property type="protein sequence ID" value="DAE05461.1"/>
    <property type="molecule type" value="Genomic_DNA"/>
</dbReference>
<feature type="transmembrane region" description="Helical" evidence="2">
    <location>
        <begin position="995"/>
        <end position="1015"/>
    </location>
</feature>
<feature type="transmembrane region" description="Helical" evidence="2">
    <location>
        <begin position="1261"/>
        <end position="1284"/>
    </location>
</feature>
<feature type="transmembrane region" description="Helical" evidence="2">
    <location>
        <begin position="1087"/>
        <end position="1108"/>
    </location>
</feature>
<feature type="transmembrane region" description="Helical" evidence="2">
    <location>
        <begin position="1473"/>
        <end position="1498"/>
    </location>
</feature>
<feature type="transmembrane region" description="Helical" evidence="2">
    <location>
        <begin position="939"/>
        <end position="960"/>
    </location>
</feature>
<feature type="transmembrane region" description="Helical" evidence="2">
    <location>
        <begin position="817"/>
        <end position="836"/>
    </location>
</feature>
<feature type="transmembrane region" description="Helical" evidence="2">
    <location>
        <begin position="1290"/>
        <end position="1308"/>
    </location>
</feature>
<keyword evidence="2" id="KW-0472">Membrane</keyword>
<dbReference type="InterPro" id="IPR016024">
    <property type="entry name" value="ARM-type_fold"/>
</dbReference>
<evidence type="ECO:0000259" key="3">
    <source>
        <dbReference type="Pfam" id="PF20155"/>
    </source>
</evidence>
<feature type="transmembrane region" description="Helical" evidence="2">
    <location>
        <begin position="1411"/>
        <end position="1430"/>
    </location>
</feature>
<name>A0A8S5PFR4_9CAUD</name>
<dbReference type="NCBIfam" id="TIGR02675">
    <property type="entry name" value="tape_meas_nterm"/>
    <property type="match status" value="1"/>
</dbReference>
<feature type="transmembrane region" description="Helical" evidence="2">
    <location>
        <begin position="909"/>
        <end position="927"/>
    </location>
</feature>
<keyword evidence="2" id="KW-1133">Transmembrane helix</keyword>
<dbReference type="SUPFAM" id="SSF48371">
    <property type="entry name" value="ARM repeat"/>
    <property type="match status" value="1"/>
</dbReference>
<dbReference type="Gene3D" id="1.25.10.10">
    <property type="entry name" value="Leucine-rich Repeat Variant"/>
    <property type="match status" value="1"/>
</dbReference>